<evidence type="ECO:0000256" key="2">
    <source>
        <dbReference type="ARBA" id="ARBA00009063"/>
    </source>
</evidence>
<dbReference type="OrthoDB" id="10255013at2759"/>
<dbReference type="AlphaFoldDB" id="A0A1R0GY70"/>
<dbReference type="PROSITE" id="PS50192">
    <property type="entry name" value="T_SNARE"/>
    <property type="match status" value="1"/>
</dbReference>
<dbReference type="InterPro" id="IPR045242">
    <property type="entry name" value="Syntaxin"/>
</dbReference>
<dbReference type="Proteomes" id="UP000187455">
    <property type="component" value="Unassembled WGS sequence"/>
</dbReference>
<evidence type="ECO:0000256" key="4">
    <source>
        <dbReference type="ARBA" id="ARBA00022989"/>
    </source>
</evidence>
<evidence type="ECO:0000256" key="7">
    <source>
        <dbReference type="SAM" id="Coils"/>
    </source>
</evidence>
<dbReference type="PANTHER" id="PTHR19957">
    <property type="entry name" value="SYNTAXIN"/>
    <property type="match status" value="1"/>
</dbReference>
<dbReference type="GO" id="GO:0006887">
    <property type="term" value="P:exocytosis"/>
    <property type="evidence" value="ECO:0007669"/>
    <property type="project" value="TreeGrafter"/>
</dbReference>
<dbReference type="GO" id="GO:0012505">
    <property type="term" value="C:endomembrane system"/>
    <property type="evidence" value="ECO:0007669"/>
    <property type="project" value="TreeGrafter"/>
</dbReference>
<keyword evidence="10" id="KW-1185">Reference proteome</keyword>
<dbReference type="SMART" id="SM00503">
    <property type="entry name" value="SynN"/>
    <property type="match status" value="1"/>
</dbReference>
<dbReference type="GO" id="GO:0005484">
    <property type="term" value="F:SNAP receptor activity"/>
    <property type="evidence" value="ECO:0007669"/>
    <property type="project" value="InterPro"/>
</dbReference>
<keyword evidence="4" id="KW-1133">Transmembrane helix</keyword>
<dbReference type="Pfam" id="PF00804">
    <property type="entry name" value="Syntaxin"/>
    <property type="match status" value="1"/>
</dbReference>
<dbReference type="GO" id="GO:0031201">
    <property type="term" value="C:SNARE complex"/>
    <property type="evidence" value="ECO:0007669"/>
    <property type="project" value="TreeGrafter"/>
</dbReference>
<dbReference type="PANTHER" id="PTHR19957:SF307">
    <property type="entry name" value="PROTEIN SSO1-RELATED"/>
    <property type="match status" value="1"/>
</dbReference>
<keyword evidence="3" id="KW-0812">Transmembrane</keyword>
<evidence type="ECO:0000256" key="1">
    <source>
        <dbReference type="ARBA" id="ARBA00004211"/>
    </source>
</evidence>
<sequence>MSNDRYEELRAVRKESYAQVSLHRHETAVDFGEKPEMNIFYDKVSEIEDRIAKVNTLVGNVHKLHDKNLSSINNEKEKESAIEIDRQCMEINNEIKKIRAQLIDLDNSNVGTNLDSGDLAVRRGRYSALIKRFSETIEYYRSVERESQMKYKARIERQIRVINPNASDQEIKDAIDSGNVSNMFQQAGFVSERSYRSKKVLQQVEDRNLDISRIGKTINELNVLFSEMEDMVTKQQSMLDNIEHAVQSTEQYTVRANNEMDTAIVLRRSSRKVPTHIYFFIRFLPTNFLSFSLS</sequence>
<comment type="caution">
    <text evidence="9">The sequence shown here is derived from an EMBL/GenBank/DDBJ whole genome shotgun (WGS) entry which is preliminary data.</text>
</comment>
<dbReference type="PROSITE" id="PS00914">
    <property type="entry name" value="SYNTAXIN"/>
    <property type="match status" value="1"/>
</dbReference>
<protein>
    <submittedName>
        <fullName evidence="9">Syntaxin-like protein psy1</fullName>
    </submittedName>
</protein>
<dbReference type="Gene3D" id="1.20.58.70">
    <property type="match status" value="1"/>
</dbReference>
<keyword evidence="5" id="KW-0472">Membrane</keyword>
<evidence type="ECO:0000256" key="5">
    <source>
        <dbReference type="ARBA" id="ARBA00023136"/>
    </source>
</evidence>
<proteinExistence type="inferred from homology"/>
<dbReference type="SMART" id="SM00397">
    <property type="entry name" value="t_SNARE"/>
    <property type="match status" value="1"/>
</dbReference>
<dbReference type="GO" id="GO:0006886">
    <property type="term" value="P:intracellular protein transport"/>
    <property type="evidence" value="ECO:0007669"/>
    <property type="project" value="InterPro"/>
</dbReference>
<evidence type="ECO:0000256" key="6">
    <source>
        <dbReference type="RuleBase" id="RU003858"/>
    </source>
</evidence>
<dbReference type="InterPro" id="IPR000727">
    <property type="entry name" value="T_SNARE_dom"/>
</dbReference>
<dbReference type="GO" id="GO:0048278">
    <property type="term" value="P:vesicle docking"/>
    <property type="evidence" value="ECO:0007669"/>
    <property type="project" value="TreeGrafter"/>
</dbReference>
<dbReference type="SUPFAM" id="SSF47661">
    <property type="entry name" value="t-snare proteins"/>
    <property type="match status" value="1"/>
</dbReference>
<feature type="coiled-coil region" evidence="7">
    <location>
        <begin position="81"/>
        <end position="108"/>
    </location>
</feature>
<dbReference type="GO" id="GO:0005886">
    <property type="term" value="C:plasma membrane"/>
    <property type="evidence" value="ECO:0007669"/>
    <property type="project" value="TreeGrafter"/>
</dbReference>
<gene>
    <name evidence="9" type="ORF">AYI68_g4051</name>
</gene>
<comment type="similarity">
    <text evidence="2 6">Belongs to the syntaxin family.</text>
</comment>
<evidence type="ECO:0000313" key="10">
    <source>
        <dbReference type="Proteomes" id="UP000187455"/>
    </source>
</evidence>
<organism evidence="9 10">
    <name type="scientific">Smittium mucronatum</name>
    <dbReference type="NCBI Taxonomy" id="133383"/>
    <lineage>
        <taxon>Eukaryota</taxon>
        <taxon>Fungi</taxon>
        <taxon>Fungi incertae sedis</taxon>
        <taxon>Zoopagomycota</taxon>
        <taxon>Kickxellomycotina</taxon>
        <taxon>Harpellomycetes</taxon>
        <taxon>Harpellales</taxon>
        <taxon>Legeriomycetaceae</taxon>
        <taxon>Smittium</taxon>
    </lineage>
</organism>
<dbReference type="GO" id="GO:0006906">
    <property type="term" value="P:vesicle fusion"/>
    <property type="evidence" value="ECO:0007669"/>
    <property type="project" value="TreeGrafter"/>
</dbReference>
<evidence type="ECO:0000256" key="3">
    <source>
        <dbReference type="ARBA" id="ARBA00022692"/>
    </source>
</evidence>
<dbReference type="InterPro" id="IPR006012">
    <property type="entry name" value="Syntaxin/epimorphin_CS"/>
</dbReference>
<keyword evidence="7" id="KW-0175">Coiled coil</keyword>
<feature type="domain" description="T-SNARE coiled-coil homology" evidence="8">
    <location>
        <begin position="201"/>
        <end position="263"/>
    </location>
</feature>
<evidence type="ECO:0000259" key="8">
    <source>
        <dbReference type="PROSITE" id="PS50192"/>
    </source>
</evidence>
<comment type="subcellular location">
    <subcellularLocation>
        <location evidence="1">Membrane</location>
        <topology evidence="1">Single-pass type IV membrane protein</topology>
    </subcellularLocation>
</comment>
<evidence type="ECO:0000313" key="9">
    <source>
        <dbReference type="EMBL" id="OLY81840.1"/>
    </source>
</evidence>
<accession>A0A1R0GY70</accession>
<dbReference type="STRING" id="133383.A0A1R0GY70"/>
<dbReference type="InterPro" id="IPR006011">
    <property type="entry name" value="Syntaxin_N"/>
</dbReference>
<name>A0A1R0GY70_9FUNG</name>
<dbReference type="GO" id="GO:0000149">
    <property type="term" value="F:SNARE binding"/>
    <property type="evidence" value="ECO:0007669"/>
    <property type="project" value="TreeGrafter"/>
</dbReference>
<dbReference type="EMBL" id="LSSL01002122">
    <property type="protein sequence ID" value="OLY81840.1"/>
    <property type="molecule type" value="Genomic_DNA"/>
</dbReference>
<reference evidence="9 10" key="1">
    <citation type="journal article" date="2016" name="Mol. Biol. Evol.">
        <title>Genome-Wide Survey of Gut Fungi (Harpellales) Reveals the First Horizontally Transferred Ubiquitin Gene from a Mosquito Host.</title>
        <authorList>
            <person name="Wang Y."/>
            <person name="White M.M."/>
            <person name="Kvist S."/>
            <person name="Moncalvo J.M."/>
        </authorList>
    </citation>
    <scope>NUCLEOTIDE SEQUENCE [LARGE SCALE GENOMIC DNA]</scope>
    <source>
        <strain evidence="9 10">ALG-7-W6</strain>
    </source>
</reference>
<dbReference type="InterPro" id="IPR010989">
    <property type="entry name" value="SNARE"/>
</dbReference>